<dbReference type="EMBL" id="KU160669">
    <property type="protein sequence ID" value="ALY10593.1"/>
    <property type="molecule type" value="Genomic_DNA"/>
</dbReference>
<accession>A0A0U4JQG9</accession>
<reference evidence="2 3" key="1">
    <citation type="submission" date="2015-11" db="EMBL/GenBank/DDBJ databases">
        <authorList>
            <person name="Menninger J.E."/>
            <person name="Lamey M.E."/>
            <person name="Lindemann J.M."/>
            <person name="Martynyuk T."/>
            <person name="Mele F.E."/>
            <person name="Nabua C.T."/>
            <person name="Napoli C.K."/>
            <person name="Santiago L.M."/>
            <person name="Sweetman A.T."/>
            <person name="Weinstein J.L."/>
            <person name="Barrett N.A."/>
            <person name="Buerkert T.R."/>
            <person name="Cautela J.A."/>
            <person name="Egan M.S."/>
            <person name="Erb J.E."/>
            <person name="Garrigan K.E."/>
            <person name="Hagan D.J."/>
            <person name="Hartwell M.C."/>
            <person name="Hyduchak K.M."/>
            <person name="Jacob A.E."/>
            <person name="DeNigris D.M."/>
            <person name="London S.C."/>
            <person name="King-Smith C."/>
            <person name="Lee-Soety J.Y."/>
            <person name="Bradley K.W."/>
            <person name="Asai D.J."/>
            <person name="Bowman C.A."/>
            <person name="Russell D.A."/>
            <person name="Pope W.H."/>
            <person name="Jacobs-Sera D."/>
            <person name="Hendrix R.W."/>
            <person name="Hatfull G.F."/>
        </authorList>
    </citation>
    <scope>NUCLEOTIDE SEQUENCE [LARGE SCALE GENOMIC DNA]</scope>
</reference>
<evidence type="ECO:0000313" key="2">
    <source>
        <dbReference type="EMBL" id="ALY10593.1"/>
    </source>
</evidence>
<name>A0A0U4JQG9_9CAUD</name>
<feature type="region of interest" description="Disordered" evidence="1">
    <location>
        <begin position="1"/>
        <end position="46"/>
    </location>
</feature>
<dbReference type="RefSeq" id="YP_009604083.1">
    <property type="nucleotide sequence ID" value="NC_041961.1"/>
</dbReference>
<evidence type="ECO:0000313" key="3">
    <source>
        <dbReference type="Proteomes" id="UP000224284"/>
    </source>
</evidence>
<dbReference type="KEGG" id="vg:40079973"/>
<organism evidence="2 3">
    <name type="scientific">Arthrobacter phage Tank</name>
    <dbReference type="NCBI Taxonomy" id="1772319"/>
    <lineage>
        <taxon>Viruses</taxon>
        <taxon>Duplodnaviria</taxon>
        <taxon>Heunggongvirae</taxon>
        <taxon>Uroviricota</taxon>
        <taxon>Caudoviricetes</taxon>
        <taxon>Tankvirus</taxon>
        <taxon>Tankvirus tank</taxon>
    </lineage>
</organism>
<keyword evidence="3" id="KW-1185">Reference proteome</keyword>
<gene>
    <name evidence="2" type="primary">58</name>
    <name evidence="2" type="ORF">TANK_58</name>
</gene>
<dbReference type="GeneID" id="40079973"/>
<sequence>MKPLPKKPGPQLWEDVPLPIPGLEDAPVKQVRQRSKKDEDDDANKLSYRTYKGASRQCDDCRDEVNAEKRFTFGRAIVLRIKGGNQRYLCYEHKALRMEDEALGR</sequence>
<proteinExistence type="predicted"/>
<evidence type="ECO:0000256" key="1">
    <source>
        <dbReference type="SAM" id="MobiDB-lite"/>
    </source>
</evidence>
<protein>
    <submittedName>
        <fullName evidence="2">Uncharacterized protein</fullName>
    </submittedName>
</protein>
<dbReference type="Proteomes" id="UP000224284">
    <property type="component" value="Segment"/>
</dbReference>